<feature type="signal peptide" evidence="2">
    <location>
        <begin position="1"/>
        <end position="15"/>
    </location>
</feature>
<feature type="transmembrane region" description="Helical" evidence="1">
    <location>
        <begin position="272"/>
        <end position="294"/>
    </location>
</feature>
<organism evidence="3 4">
    <name type="scientific">Prymnesium parvum</name>
    <name type="common">Toxic golden alga</name>
    <dbReference type="NCBI Taxonomy" id="97485"/>
    <lineage>
        <taxon>Eukaryota</taxon>
        <taxon>Haptista</taxon>
        <taxon>Haptophyta</taxon>
        <taxon>Prymnesiophyceae</taxon>
        <taxon>Prymnesiales</taxon>
        <taxon>Prymnesiaceae</taxon>
        <taxon>Prymnesium</taxon>
    </lineage>
</organism>
<evidence type="ECO:0000313" key="3">
    <source>
        <dbReference type="EMBL" id="KAL1504584.1"/>
    </source>
</evidence>
<dbReference type="Proteomes" id="UP001515480">
    <property type="component" value="Unassembled WGS sequence"/>
</dbReference>
<reference evidence="3 4" key="1">
    <citation type="journal article" date="2024" name="Science">
        <title>Giant polyketide synthase enzymes in the biosynthesis of giant marine polyether toxins.</title>
        <authorList>
            <person name="Fallon T.R."/>
            <person name="Shende V.V."/>
            <person name="Wierzbicki I.H."/>
            <person name="Pendleton A.L."/>
            <person name="Watervoot N.F."/>
            <person name="Auber R.P."/>
            <person name="Gonzalez D.J."/>
            <person name="Wisecaver J.H."/>
            <person name="Moore B.S."/>
        </authorList>
    </citation>
    <scope>NUCLEOTIDE SEQUENCE [LARGE SCALE GENOMIC DNA]</scope>
    <source>
        <strain evidence="3 4">12B1</strain>
    </source>
</reference>
<keyword evidence="1" id="KW-0812">Transmembrane</keyword>
<sequence>MALWQWLLLTPLVVARVLEPKPPVLVLRGGSDEPSLLASLRSLHAQVRDLQRVLQPLSASLVDPQLGDLVSVRGAVRQPSYDWGNVTHTSVGRLVWFDGEQCAVDFPQHYGWLGRLAELERVQPSAALADVGDAVRVRRNVSEPALGGVDHDAVGKVERILLDAKGGATCHVRFDRVANWTGLLTDLEVVRRSRSPHTAAPRRHERFLFGSSLVDKSVLMHHVDGAAWRRDSGGLARRLGWALGVALAQLGEAKVGSRRGVPSQLAALPRVLLAPLVLFGMLLGCLLSFASLLLDRPVSSMLDSALEVLPTLFHALRGRSGRVPGLKLPRLSRALLLAPLRLPSVLTSSTLFFVFCVRPTLPNLMSDIRRGFEEGFRQLRSARGNSWPSSSKAEAMLGSTLSSWRRAIALVQAARAATIGVGLLMLLEWALALNAPAVAAAVSSS</sequence>
<keyword evidence="4" id="KW-1185">Reference proteome</keyword>
<comment type="caution">
    <text evidence="3">The sequence shown here is derived from an EMBL/GenBank/DDBJ whole genome shotgun (WGS) entry which is preliminary data.</text>
</comment>
<dbReference type="AlphaFoldDB" id="A0AB34ISU4"/>
<name>A0AB34ISU4_PRYPA</name>
<evidence type="ECO:0008006" key="5">
    <source>
        <dbReference type="Google" id="ProtNLM"/>
    </source>
</evidence>
<keyword evidence="1" id="KW-1133">Transmembrane helix</keyword>
<feature type="chain" id="PRO_5044276627" description="RING-type E3 ubiquitin transferase" evidence="2">
    <location>
        <begin position="16"/>
        <end position="445"/>
    </location>
</feature>
<dbReference type="EMBL" id="JBGBPQ010000019">
    <property type="protein sequence ID" value="KAL1504584.1"/>
    <property type="molecule type" value="Genomic_DNA"/>
</dbReference>
<evidence type="ECO:0000256" key="1">
    <source>
        <dbReference type="SAM" id="Phobius"/>
    </source>
</evidence>
<keyword evidence="1" id="KW-0472">Membrane</keyword>
<gene>
    <name evidence="3" type="ORF">AB1Y20_008369</name>
</gene>
<proteinExistence type="predicted"/>
<evidence type="ECO:0000256" key="2">
    <source>
        <dbReference type="SAM" id="SignalP"/>
    </source>
</evidence>
<protein>
    <recommendedName>
        <fullName evidence="5">RING-type E3 ubiquitin transferase</fullName>
    </recommendedName>
</protein>
<accession>A0AB34ISU4</accession>
<keyword evidence="2" id="KW-0732">Signal</keyword>
<evidence type="ECO:0000313" key="4">
    <source>
        <dbReference type="Proteomes" id="UP001515480"/>
    </source>
</evidence>